<dbReference type="EC" id="6.3.5.13" evidence="2"/>
<dbReference type="Gene3D" id="3.40.50.880">
    <property type="match status" value="1"/>
</dbReference>
<evidence type="ECO:0000259" key="3">
    <source>
        <dbReference type="Pfam" id="PF07685"/>
    </source>
</evidence>
<feature type="active site" evidence="2">
    <location>
        <position position="194"/>
    </location>
</feature>
<dbReference type="InterPro" id="IPR029062">
    <property type="entry name" value="Class_I_gatase-like"/>
</dbReference>
<dbReference type="HAMAP" id="MF_02213">
    <property type="entry name" value="Lipid_II_synth_GatD"/>
    <property type="match status" value="1"/>
</dbReference>
<keyword evidence="2" id="KW-0378">Hydrolase</keyword>
<comment type="function">
    <text evidence="2">The lipid II isoglutaminyl synthase complex catalyzes the formation of alpha-D-isoglutamine in the cell wall lipid II stem peptide. The GatD subunit catalyzes the hydrolysis of glutamine to glutamate and ammonia. The resulting ammonia molecule is channeled to the active site of MurT.</text>
</comment>
<dbReference type="PROSITE" id="PS51274">
    <property type="entry name" value="GATASE_COBBQ"/>
    <property type="match status" value="1"/>
</dbReference>
<comment type="catalytic activity">
    <reaction evidence="2">
        <text>L-glutamine + H2O = L-glutamate + NH4(+)</text>
        <dbReference type="Rhea" id="RHEA:15889"/>
        <dbReference type="ChEBI" id="CHEBI:15377"/>
        <dbReference type="ChEBI" id="CHEBI:28938"/>
        <dbReference type="ChEBI" id="CHEBI:29985"/>
        <dbReference type="ChEBI" id="CHEBI:58359"/>
        <dbReference type="EC" id="3.5.1.2"/>
    </reaction>
</comment>
<evidence type="ECO:0000256" key="2">
    <source>
        <dbReference type="HAMAP-Rule" id="MF_02213"/>
    </source>
</evidence>
<dbReference type="EMBL" id="JBHSQK010000045">
    <property type="protein sequence ID" value="MFC5950331.1"/>
    <property type="molecule type" value="Genomic_DNA"/>
</dbReference>
<sequence>MLGPSAVRIALISSDLLGTYGDKGNAEVLRQRLRWRGRAAEVVAATDAVPSDCDLYVLGGGEDHAQVLAARRAARAGGLHTAVGRGAVVLAVCAGLQILGERFAGPDGVDHPGLGLLDLTTVRRPRRAVGEVVATPLVAGLAGAVLTGFENHQGGTRLGPGVRPLARVESGVGNGDRHRTEGVVAGRIVGTYLHGPVLARNPALADLLLEWVVGRPLPPLEVPAVERLREERLRSLRRLPRLSRPTR</sequence>
<comment type="pathway">
    <text evidence="2">Cell wall biogenesis; peptidoglycan biosynthesis.</text>
</comment>
<feature type="binding site" evidence="2">
    <location>
        <position position="127"/>
    </location>
    <ligand>
        <name>substrate</name>
    </ligand>
</feature>
<feature type="domain" description="CobB/CobQ-like glutamine amidotransferase" evidence="3">
    <location>
        <begin position="8"/>
        <end position="201"/>
    </location>
</feature>
<dbReference type="EC" id="3.5.1.2" evidence="2"/>
<keyword evidence="5" id="KW-1185">Reference proteome</keyword>
<dbReference type="Proteomes" id="UP001596119">
    <property type="component" value="Unassembled WGS sequence"/>
</dbReference>
<dbReference type="InterPro" id="IPR011698">
    <property type="entry name" value="GATase_3"/>
</dbReference>
<keyword evidence="2" id="KW-0573">Peptidoglycan synthesis</keyword>
<evidence type="ECO:0000256" key="1">
    <source>
        <dbReference type="ARBA" id="ARBA00022962"/>
    </source>
</evidence>
<comment type="caution">
    <text evidence="4">The sequence shown here is derived from an EMBL/GenBank/DDBJ whole genome shotgun (WGS) entry which is preliminary data.</text>
</comment>
<dbReference type="CDD" id="cd01750">
    <property type="entry name" value="GATase1_CobQ"/>
    <property type="match status" value="1"/>
</dbReference>
<accession>A0ABW1I9F9</accession>
<evidence type="ECO:0000313" key="4">
    <source>
        <dbReference type="EMBL" id="MFC5950331.1"/>
    </source>
</evidence>
<proteinExistence type="inferred from homology"/>
<dbReference type="InterPro" id="IPR033949">
    <property type="entry name" value="CobQ_GATase1"/>
</dbReference>
<keyword evidence="2" id="KW-0436">Ligase</keyword>
<dbReference type="SUPFAM" id="SSF52317">
    <property type="entry name" value="Class I glutamine amidotransferase-like"/>
    <property type="match status" value="1"/>
</dbReference>
<keyword evidence="1 2" id="KW-0315">Glutamine amidotransferase</keyword>
<evidence type="ECO:0000313" key="5">
    <source>
        <dbReference type="Proteomes" id="UP001596119"/>
    </source>
</evidence>
<keyword evidence="2" id="KW-0961">Cell wall biogenesis/degradation</keyword>
<name>A0ABW1I9F9_9PSEU</name>
<protein>
    <recommendedName>
        <fullName evidence="2">Lipid II isoglutaminyl synthase (glutamine-hydrolyzing) subunit GatD</fullName>
        <ecNumber evidence="2">6.3.5.13</ecNumber>
    </recommendedName>
    <alternativeName>
        <fullName evidence="2">Lipid II isoglutaminyl synthase glutaminase subunit</fullName>
        <ecNumber evidence="2">3.5.1.2</ecNumber>
    </alternativeName>
</protein>
<dbReference type="InterPro" id="IPR043702">
    <property type="entry name" value="Lipid_II_synth_GatD"/>
</dbReference>
<dbReference type="Pfam" id="PF07685">
    <property type="entry name" value="GATase_3"/>
    <property type="match status" value="1"/>
</dbReference>
<reference evidence="5" key="1">
    <citation type="journal article" date="2019" name="Int. J. Syst. Evol. Microbiol.">
        <title>The Global Catalogue of Microorganisms (GCM) 10K type strain sequencing project: providing services to taxonomists for standard genome sequencing and annotation.</title>
        <authorList>
            <consortium name="The Broad Institute Genomics Platform"/>
            <consortium name="The Broad Institute Genome Sequencing Center for Infectious Disease"/>
            <person name="Wu L."/>
            <person name="Ma J."/>
        </authorList>
    </citation>
    <scope>NUCLEOTIDE SEQUENCE [LARGE SCALE GENOMIC DNA]</scope>
    <source>
        <strain evidence="5">CGMCC 4.7397</strain>
    </source>
</reference>
<organism evidence="4 5">
    <name type="scientific">Pseudonocardia lutea</name>
    <dbReference type="NCBI Taxonomy" id="2172015"/>
    <lineage>
        <taxon>Bacteria</taxon>
        <taxon>Bacillati</taxon>
        <taxon>Actinomycetota</taxon>
        <taxon>Actinomycetes</taxon>
        <taxon>Pseudonocardiales</taxon>
        <taxon>Pseudonocardiaceae</taxon>
        <taxon>Pseudonocardia</taxon>
    </lineage>
</organism>
<feature type="active site" description="Nucleophile" evidence="2">
    <location>
        <position position="93"/>
    </location>
</feature>
<comment type="catalytic activity">
    <reaction evidence="2">
        <text>beta-D-GlcNAc-(1-&gt;4)-Mur2Ac(oyl-L-Ala-gamma-D-Glu-L-Lys-D-Ala-D-Ala)-di-trans,octa-cis-undecaprenyl diphosphate + L-glutamine + ATP + H2O = beta-D-GlcNAc-(1-&gt;4)-Mur2Ac(oyl-L-Ala-D-isoglutaminyl-L-Lys-D-Ala-D-Ala)-di-trans,octa-cis-undecaprenyl diphosphate + L-glutamate + ADP + phosphate + H(+)</text>
        <dbReference type="Rhea" id="RHEA:57928"/>
        <dbReference type="ChEBI" id="CHEBI:15377"/>
        <dbReference type="ChEBI" id="CHEBI:15378"/>
        <dbReference type="ChEBI" id="CHEBI:29985"/>
        <dbReference type="ChEBI" id="CHEBI:30616"/>
        <dbReference type="ChEBI" id="CHEBI:43474"/>
        <dbReference type="ChEBI" id="CHEBI:58359"/>
        <dbReference type="ChEBI" id="CHEBI:60033"/>
        <dbReference type="ChEBI" id="CHEBI:62233"/>
        <dbReference type="ChEBI" id="CHEBI:456216"/>
        <dbReference type="EC" id="6.3.5.13"/>
    </reaction>
</comment>
<comment type="similarity">
    <text evidence="2">Belongs to the CobB/CobQ family. GatD subfamily.</text>
</comment>
<gene>
    <name evidence="2" type="primary">gatD</name>
    <name evidence="4" type="ORF">ACFQH9_18860</name>
</gene>
<comment type="subunit">
    <text evidence="2">Forms a heterodimer with MurT.</text>
</comment>
<dbReference type="PANTHER" id="PTHR21343">
    <property type="entry name" value="DETHIOBIOTIN SYNTHETASE"/>
    <property type="match status" value="1"/>
</dbReference>
<dbReference type="PANTHER" id="PTHR21343:SF9">
    <property type="entry name" value="LIPID II ISOGLUTAMINYL SYNTHASE (GLUTAMINE-HYDROLYZING) SUBUNIT GATD"/>
    <property type="match status" value="1"/>
</dbReference>
<keyword evidence="2" id="KW-0133">Cell shape</keyword>